<dbReference type="SMART" id="SM00954">
    <property type="entry name" value="RelA_SpoT"/>
    <property type="match status" value="1"/>
</dbReference>
<dbReference type="SUPFAM" id="SSF81301">
    <property type="entry name" value="Nucleotidyltransferase"/>
    <property type="match status" value="1"/>
</dbReference>
<dbReference type="CDD" id="cd05399">
    <property type="entry name" value="NT_Rel-Spo_like"/>
    <property type="match status" value="1"/>
</dbReference>
<dbReference type="EMBL" id="JAPOHD010000018">
    <property type="protein sequence ID" value="MCY1720566.1"/>
    <property type="molecule type" value="Genomic_DNA"/>
</dbReference>
<evidence type="ECO:0000259" key="1">
    <source>
        <dbReference type="SMART" id="SM00954"/>
    </source>
</evidence>
<dbReference type="RefSeq" id="WP_343332900.1">
    <property type="nucleotide sequence ID" value="NZ_JAPOHD010000018.1"/>
</dbReference>
<dbReference type="AlphaFoldDB" id="A0A9X3F871"/>
<accession>A0A9X3F871</accession>
<dbReference type="InterPro" id="IPR043519">
    <property type="entry name" value="NT_sf"/>
</dbReference>
<dbReference type="Pfam" id="PF04607">
    <property type="entry name" value="RelA_SpoT"/>
    <property type="match status" value="1"/>
</dbReference>
<dbReference type="Proteomes" id="UP001145087">
    <property type="component" value="Unassembled WGS sequence"/>
</dbReference>
<organism evidence="2 3">
    <name type="scientific">Draconibacterium aestuarii</name>
    <dbReference type="NCBI Taxonomy" id="2998507"/>
    <lineage>
        <taxon>Bacteria</taxon>
        <taxon>Pseudomonadati</taxon>
        <taxon>Bacteroidota</taxon>
        <taxon>Bacteroidia</taxon>
        <taxon>Marinilabiliales</taxon>
        <taxon>Prolixibacteraceae</taxon>
        <taxon>Draconibacterium</taxon>
    </lineage>
</organism>
<dbReference type="GO" id="GO:0015969">
    <property type="term" value="P:guanosine tetraphosphate metabolic process"/>
    <property type="evidence" value="ECO:0007669"/>
    <property type="project" value="InterPro"/>
</dbReference>
<protein>
    <recommendedName>
        <fullName evidence="1">RelA/SpoT domain-containing protein</fullName>
    </recommendedName>
</protein>
<gene>
    <name evidence="2" type="ORF">OU798_09450</name>
</gene>
<feature type="domain" description="RelA/SpoT" evidence="1">
    <location>
        <begin position="44"/>
        <end position="179"/>
    </location>
</feature>
<dbReference type="Gene3D" id="1.10.287.860">
    <property type="entry name" value="Nucleotidyltransferase"/>
    <property type="match status" value="1"/>
</dbReference>
<dbReference type="InterPro" id="IPR007685">
    <property type="entry name" value="RelA_SpoT"/>
</dbReference>
<evidence type="ECO:0000313" key="3">
    <source>
        <dbReference type="Proteomes" id="UP001145087"/>
    </source>
</evidence>
<sequence>MDIFEKKIEDFSDWYVKQLPFHDEAVRFFCSLINTFQKVDSVRGRIKNKDECISKFKRKYLPIIDTKDTNYEVKTYITHMIGVRAVCLYSDDVNRIRRALKKYFQEVDITDKSGQLEKTEDKFGYRSLHLQLVLKNRLNDVPDYKRFRKLQFELQIRTTIQDAWSILDHKIKYKKSIPQKLKRRINRLSALFEIADDEFLNIQKEISQEEIKIHNRLKKGGRIEKTKHLDVFSFLFVVLKYFPEYDFIEYKVDGFVDEIVSLKKSVTEGELNDALEKYLPFADKIEQKIKQKLNPYTKIRYCLYKLDSEKFESFLSIHQTKIINSMSYLE</sequence>
<keyword evidence="3" id="KW-1185">Reference proteome</keyword>
<comment type="caution">
    <text evidence="2">The sequence shown here is derived from an EMBL/GenBank/DDBJ whole genome shotgun (WGS) entry which is preliminary data.</text>
</comment>
<reference evidence="2" key="1">
    <citation type="submission" date="2022-11" db="EMBL/GenBank/DDBJ databases">
        <title>Marilongibacter aestuarii gen. nov., sp. nov., isolated from tidal flat sediment.</title>
        <authorList>
            <person name="Jiayan W."/>
        </authorList>
    </citation>
    <scope>NUCLEOTIDE SEQUENCE</scope>
    <source>
        <strain evidence="2">Z1-6</strain>
    </source>
</reference>
<evidence type="ECO:0000313" key="2">
    <source>
        <dbReference type="EMBL" id="MCY1720566.1"/>
    </source>
</evidence>
<name>A0A9X3F871_9BACT</name>
<dbReference type="PANTHER" id="PTHR41773">
    <property type="entry name" value="GTP PYROPHOSPHATASE-RELATED"/>
    <property type="match status" value="1"/>
</dbReference>
<dbReference type="Gene3D" id="3.30.460.10">
    <property type="entry name" value="Beta Polymerase, domain 2"/>
    <property type="match status" value="1"/>
</dbReference>
<proteinExistence type="predicted"/>
<dbReference type="PANTHER" id="PTHR41773:SF1">
    <property type="entry name" value="RELA_SPOT DOMAIN-CONTAINING PROTEIN"/>
    <property type="match status" value="1"/>
</dbReference>